<sequence>MSKTKNAAIIVAAGKGLRMKAHKPKQFMPLSQQPILRYTLIPFIQCNSIHEIIVVVPESYIEECTHDILKPLTDDILHTEKKLQCIEGGARRQDSVFNGLQAVTGQVNIVVIHDGVRPFIKSSDISQLISLAREKKAVITGIKPRDTVKLVDQNHYIKQSIDRNCLQMAQTPQAFSYELIKRAHEYGQKQRLDVTDDAMLIEHMGEKVFVASGHSMNIKITTPDDLLLAQAILPLWIHERP</sequence>
<feature type="site" description="Positions MEP for the nucleophilic attack" evidence="7">
    <location>
        <position position="163"/>
    </location>
</feature>
<gene>
    <name evidence="7" type="primary">ispD</name>
    <name evidence="8" type="ORF">OMM_02160</name>
</gene>
<dbReference type="InterPro" id="IPR029044">
    <property type="entry name" value="Nucleotide-diphossugar_trans"/>
</dbReference>
<evidence type="ECO:0000256" key="7">
    <source>
        <dbReference type="HAMAP-Rule" id="MF_00108"/>
    </source>
</evidence>
<feature type="site" description="Positions MEP for the nucleophilic attack" evidence="7">
    <location>
        <position position="219"/>
    </location>
</feature>
<keyword evidence="6 7" id="KW-0414">Isoprene biosynthesis</keyword>
<dbReference type="GO" id="GO:0019288">
    <property type="term" value="P:isopentenyl diphosphate biosynthetic process, methylerythritol 4-phosphate pathway"/>
    <property type="evidence" value="ECO:0007669"/>
    <property type="project" value="UniProtKB-UniRule"/>
</dbReference>
<dbReference type="UniPathway" id="UPA00056">
    <property type="reaction ID" value="UER00093"/>
</dbReference>
<evidence type="ECO:0000313" key="9">
    <source>
        <dbReference type="Proteomes" id="UP000189670"/>
    </source>
</evidence>
<keyword evidence="5 7" id="KW-0548">Nucleotidyltransferase</keyword>
<dbReference type="EMBL" id="ATBP01000212">
    <property type="protein sequence ID" value="ETR71857.1"/>
    <property type="molecule type" value="Genomic_DNA"/>
</dbReference>
<dbReference type="EC" id="2.7.7.60" evidence="7"/>
<proteinExistence type="inferred from homology"/>
<feature type="site" description="Transition state stabilizer" evidence="7">
    <location>
        <position position="25"/>
    </location>
</feature>
<dbReference type="InterPro" id="IPR018294">
    <property type="entry name" value="ISPD_synthase_CS"/>
</dbReference>
<dbReference type="Gene3D" id="3.90.550.10">
    <property type="entry name" value="Spore Coat Polysaccharide Biosynthesis Protein SpsA, Chain A"/>
    <property type="match status" value="1"/>
</dbReference>
<dbReference type="PANTHER" id="PTHR32125">
    <property type="entry name" value="2-C-METHYL-D-ERYTHRITOL 4-PHOSPHATE CYTIDYLYLTRANSFERASE, CHLOROPLASTIC"/>
    <property type="match status" value="1"/>
</dbReference>
<feature type="site" description="Transition state stabilizer" evidence="7">
    <location>
        <position position="18"/>
    </location>
</feature>
<reference evidence="9" key="1">
    <citation type="submission" date="2012-11" db="EMBL/GenBank/DDBJ databases">
        <authorList>
            <person name="Lucero-Rivera Y.E."/>
            <person name="Tovar-Ramirez D."/>
        </authorList>
    </citation>
    <scope>NUCLEOTIDE SEQUENCE [LARGE SCALE GENOMIC DNA]</scope>
    <source>
        <strain evidence="9">Araruama</strain>
    </source>
</reference>
<comment type="pathway">
    <text evidence="2 7">Isoprenoid biosynthesis; isopentenyl diphosphate biosynthesis via DXP pathway; isopentenyl diphosphate from 1-deoxy-D-xylulose 5-phosphate: step 2/6.</text>
</comment>
<evidence type="ECO:0000256" key="2">
    <source>
        <dbReference type="ARBA" id="ARBA00004787"/>
    </source>
</evidence>
<dbReference type="PANTHER" id="PTHR32125:SF4">
    <property type="entry name" value="2-C-METHYL-D-ERYTHRITOL 4-PHOSPHATE CYTIDYLYLTRANSFERASE, CHLOROPLASTIC"/>
    <property type="match status" value="1"/>
</dbReference>
<evidence type="ECO:0000313" key="8">
    <source>
        <dbReference type="EMBL" id="ETR71857.1"/>
    </source>
</evidence>
<dbReference type="InterPro" id="IPR034683">
    <property type="entry name" value="IspD/TarI"/>
</dbReference>
<evidence type="ECO:0000256" key="5">
    <source>
        <dbReference type="ARBA" id="ARBA00022695"/>
    </source>
</evidence>
<comment type="catalytic activity">
    <reaction evidence="1 7">
        <text>2-C-methyl-D-erythritol 4-phosphate + CTP + H(+) = 4-CDP-2-C-methyl-D-erythritol + diphosphate</text>
        <dbReference type="Rhea" id="RHEA:13429"/>
        <dbReference type="ChEBI" id="CHEBI:15378"/>
        <dbReference type="ChEBI" id="CHEBI:33019"/>
        <dbReference type="ChEBI" id="CHEBI:37563"/>
        <dbReference type="ChEBI" id="CHEBI:57823"/>
        <dbReference type="ChEBI" id="CHEBI:58262"/>
        <dbReference type="EC" id="2.7.7.60"/>
    </reaction>
</comment>
<dbReference type="CDD" id="cd02516">
    <property type="entry name" value="CDP-ME_synthetase"/>
    <property type="match status" value="1"/>
</dbReference>
<evidence type="ECO:0000256" key="3">
    <source>
        <dbReference type="ARBA" id="ARBA00009789"/>
    </source>
</evidence>
<comment type="function">
    <text evidence="7">Catalyzes the formation of 4-diphosphocytidyl-2-C-methyl-D-erythritol from CTP and 2-C-methyl-D-erythritol 4-phosphate (MEP).</text>
</comment>
<dbReference type="FunFam" id="3.90.550.10:FF:000003">
    <property type="entry name" value="2-C-methyl-D-erythritol 4-phosphate cytidylyltransferase"/>
    <property type="match status" value="1"/>
</dbReference>
<dbReference type="GO" id="GO:0050518">
    <property type="term" value="F:2-C-methyl-D-erythritol 4-phosphate cytidylyltransferase activity"/>
    <property type="evidence" value="ECO:0007669"/>
    <property type="project" value="UniProtKB-UniRule"/>
</dbReference>
<evidence type="ECO:0000256" key="4">
    <source>
        <dbReference type="ARBA" id="ARBA00022679"/>
    </source>
</evidence>
<dbReference type="Pfam" id="PF01128">
    <property type="entry name" value="IspD"/>
    <property type="match status" value="1"/>
</dbReference>
<dbReference type="NCBIfam" id="TIGR00453">
    <property type="entry name" value="ispD"/>
    <property type="match status" value="1"/>
</dbReference>
<dbReference type="HAMAP" id="MF_00108">
    <property type="entry name" value="IspD"/>
    <property type="match status" value="1"/>
</dbReference>
<comment type="similarity">
    <text evidence="3 7">Belongs to the IspD/TarI cytidylyltransferase family. IspD subfamily.</text>
</comment>
<evidence type="ECO:0000256" key="1">
    <source>
        <dbReference type="ARBA" id="ARBA00001282"/>
    </source>
</evidence>
<dbReference type="Proteomes" id="UP000189670">
    <property type="component" value="Unassembled WGS sequence"/>
</dbReference>
<comment type="caution">
    <text evidence="8">The sequence shown here is derived from an EMBL/GenBank/DDBJ whole genome shotgun (WGS) entry which is preliminary data.</text>
</comment>
<name>A0A1V1PAE3_9BACT</name>
<organism evidence="8 9">
    <name type="scientific">Candidatus Magnetoglobus multicellularis str. Araruama</name>
    <dbReference type="NCBI Taxonomy" id="890399"/>
    <lineage>
        <taxon>Bacteria</taxon>
        <taxon>Pseudomonadati</taxon>
        <taxon>Thermodesulfobacteriota</taxon>
        <taxon>Desulfobacteria</taxon>
        <taxon>Desulfobacterales</taxon>
        <taxon>Desulfobacteraceae</taxon>
        <taxon>Candidatus Magnetoglobus</taxon>
    </lineage>
</organism>
<dbReference type="SUPFAM" id="SSF53448">
    <property type="entry name" value="Nucleotide-diphospho-sugar transferases"/>
    <property type="match status" value="1"/>
</dbReference>
<dbReference type="InterPro" id="IPR050088">
    <property type="entry name" value="IspD/TarI_cytidylyltransf_bact"/>
</dbReference>
<accession>A0A1V1PAE3</accession>
<dbReference type="AlphaFoldDB" id="A0A1V1PAE3"/>
<dbReference type="InterPro" id="IPR001228">
    <property type="entry name" value="IspD"/>
</dbReference>
<keyword evidence="4 7" id="KW-0808">Transferase</keyword>
<dbReference type="PROSITE" id="PS01295">
    <property type="entry name" value="ISPD"/>
    <property type="match status" value="1"/>
</dbReference>
<evidence type="ECO:0000256" key="6">
    <source>
        <dbReference type="ARBA" id="ARBA00023229"/>
    </source>
</evidence>
<protein>
    <recommendedName>
        <fullName evidence="7">2-C-methyl-D-erythritol 4-phosphate cytidylyltransferase</fullName>
        <ecNumber evidence="7">2.7.7.60</ecNumber>
    </recommendedName>
    <alternativeName>
        <fullName evidence="7">4-diphosphocytidyl-2C-methyl-D-erythritol synthase</fullName>
    </alternativeName>
    <alternativeName>
        <fullName evidence="7">MEP cytidylyltransferase</fullName>
        <shortName evidence="7">MCT</shortName>
    </alternativeName>
</protein>